<dbReference type="AlphaFoldDB" id="A0A9Q3PDT1"/>
<evidence type="ECO:0000256" key="5">
    <source>
        <dbReference type="ARBA" id="ARBA00022801"/>
    </source>
</evidence>
<accession>A0A9Q3PDT1</accession>
<dbReference type="InterPro" id="IPR041373">
    <property type="entry name" value="RT_RNaseH"/>
</dbReference>
<evidence type="ECO:0000256" key="1">
    <source>
        <dbReference type="ARBA" id="ARBA00022679"/>
    </source>
</evidence>
<sequence length="94" mass="11069">MECLCLIWEPEKLHYYIYGSAFKVINDFNAMKSLHNMKNSNRHMFRWKIAIQEYRGYMTIAYKAGNIHKNSNGLSRWALANTPVNPSHVPLEHN</sequence>
<evidence type="ECO:0000259" key="7">
    <source>
        <dbReference type="Pfam" id="PF17917"/>
    </source>
</evidence>
<keyword evidence="5" id="KW-0378">Hydrolase</keyword>
<name>A0A9Q3PDT1_9BASI</name>
<evidence type="ECO:0000256" key="2">
    <source>
        <dbReference type="ARBA" id="ARBA00022695"/>
    </source>
</evidence>
<dbReference type="EMBL" id="AVOT02063596">
    <property type="protein sequence ID" value="MBW0556236.1"/>
    <property type="molecule type" value="Genomic_DNA"/>
</dbReference>
<dbReference type="GO" id="GO:0003964">
    <property type="term" value="F:RNA-directed DNA polymerase activity"/>
    <property type="evidence" value="ECO:0007669"/>
    <property type="project" value="UniProtKB-KW"/>
</dbReference>
<keyword evidence="6" id="KW-0695">RNA-directed DNA polymerase</keyword>
<reference evidence="8" key="1">
    <citation type="submission" date="2021-03" db="EMBL/GenBank/DDBJ databases">
        <title>Draft genome sequence of rust myrtle Austropuccinia psidii MF-1, a brazilian biotype.</title>
        <authorList>
            <person name="Quecine M.C."/>
            <person name="Pachon D.M.R."/>
            <person name="Bonatelli M.L."/>
            <person name="Correr F.H."/>
            <person name="Franceschini L.M."/>
            <person name="Leite T.F."/>
            <person name="Margarido G.R.A."/>
            <person name="Almeida C.A."/>
            <person name="Ferrarezi J.A."/>
            <person name="Labate C.A."/>
        </authorList>
    </citation>
    <scope>NUCLEOTIDE SEQUENCE</scope>
    <source>
        <strain evidence="8">MF-1</strain>
    </source>
</reference>
<keyword evidence="9" id="KW-1185">Reference proteome</keyword>
<evidence type="ECO:0000313" key="8">
    <source>
        <dbReference type="EMBL" id="MBW0556236.1"/>
    </source>
</evidence>
<evidence type="ECO:0000313" key="9">
    <source>
        <dbReference type="Proteomes" id="UP000765509"/>
    </source>
</evidence>
<dbReference type="GO" id="GO:0016787">
    <property type="term" value="F:hydrolase activity"/>
    <property type="evidence" value="ECO:0007669"/>
    <property type="project" value="UniProtKB-KW"/>
</dbReference>
<organism evidence="8 9">
    <name type="scientific">Austropuccinia psidii MF-1</name>
    <dbReference type="NCBI Taxonomy" id="1389203"/>
    <lineage>
        <taxon>Eukaryota</taxon>
        <taxon>Fungi</taxon>
        <taxon>Dikarya</taxon>
        <taxon>Basidiomycota</taxon>
        <taxon>Pucciniomycotina</taxon>
        <taxon>Pucciniomycetes</taxon>
        <taxon>Pucciniales</taxon>
        <taxon>Sphaerophragmiaceae</taxon>
        <taxon>Austropuccinia</taxon>
    </lineage>
</organism>
<keyword evidence="3" id="KW-0540">Nuclease</keyword>
<comment type="caution">
    <text evidence="8">The sequence shown here is derived from an EMBL/GenBank/DDBJ whole genome shotgun (WGS) entry which is preliminary data.</text>
</comment>
<gene>
    <name evidence="8" type="ORF">O181_095951</name>
</gene>
<keyword evidence="2" id="KW-0548">Nucleotidyltransferase</keyword>
<protein>
    <recommendedName>
        <fullName evidence="7">Reverse transcriptase RNase H-like domain-containing protein</fullName>
    </recommendedName>
</protein>
<feature type="domain" description="Reverse transcriptase RNase H-like" evidence="7">
    <location>
        <begin position="2"/>
        <end position="54"/>
    </location>
</feature>
<keyword evidence="1" id="KW-0808">Transferase</keyword>
<proteinExistence type="predicted"/>
<dbReference type="Proteomes" id="UP000765509">
    <property type="component" value="Unassembled WGS sequence"/>
</dbReference>
<evidence type="ECO:0000256" key="3">
    <source>
        <dbReference type="ARBA" id="ARBA00022722"/>
    </source>
</evidence>
<dbReference type="GO" id="GO:0004519">
    <property type="term" value="F:endonuclease activity"/>
    <property type="evidence" value="ECO:0007669"/>
    <property type="project" value="UniProtKB-KW"/>
</dbReference>
<dbReference type="OrthoDB" id="6731322at2759"/>
<dbReference type="Pfam" id="PF17917">
    <property type="entry name" value="RT_RNaseH"/>
    <property type="match status" value="1"/>
</dbReference>
<evidence type="ECO:0000256" key="4">
    <source>
        <dbReference type="ARBA" id="ARBA00022759"/>
    </source>
</evidence>
<keyword evidence="4" id="KW-0255">Endonuclease</keyword>
<evidence type="ECO:0000256" key="6">
    <source>
        <dbReference type="ARBA" id="ARBA00022918"/>
    </source>
</evidence>